<sequence>MGWIPWGIAVDVLLDQVVKWLAGVAADVINTVWGWLAATVLVVPNVTALPQVQAIHDRSLAVVNVCFILAIIAVAVVVMARGTVQMRYGFTDLAPRLVIGFVAANFAMPICDALITFGNAVTRAITGQDIASDESLSQMRRIVEGSLANPAIGLFTTIVSLTIAGLAMWIILGWILRLGLAIVLVGVAPLALACHATPWTDPVAQLWWRAFLGVLGTVGGQAIALHTAAVIYFSPDAQVDQLGLPNDPTEVFNLFVIACILYAVAKIPSLIRQYVTHSRGGSNVLGMILRVAVVQQVTRAVTGGLWGGGRAGAAAAAGGKTIRFPRGGTGRLPRTTHTRIRPTRLRPRSARTSAANTSHVSAGAATAGSAEGGTAAARAIPVVPAHVTPATAMPRKPSRWSRPWAYTGSATGWPAEPIHGPQPSTALAYQRAVPATLTASTHGSPLIVSGEPIRATAPTPAGVVPPQRRAATGTGWPALPDRPVRTRPRDRPQLWPDTQPKWPRPAGWRAPPPAATPPRSR</sequence>
<feature type="transmembrane region" description="Helical" evidence="2">
    <location>
        <begin position="252"/>
        <end position="271"/>
    </location>
</feature>
<feature type="compositionally biased region" description="Low complexity" evidence="1">
    <location>
        <begin position="350"/>
        <end position="369"/>
    </location>
</feature>
<keyword evidence="2" id="KW-0472">Membrane</keyword>
<feature type="region of interest" description="Disordered" evidence="1">
    <location>
        <begin position="346"/>
        <end position="369"/>
    </location>
</feature>
<feature type="region of interest" description="Disordered" evidence="1">
    <location>
        <begin position="448"/>
        <end position="521"/>
    </location>
</feature>
<feature type="transmembrane region" description="Helical" evidence="2">
    <location>
        <begin position="93"/>
        <end position="115"/>
    </location>
</feature>
<name>A0A6V8LAI1_9ACTN</name>
<reference evidence="3 4" key="2">
    <citation type="submission" date="2020-03" db="EMBL/GenBank/DDBJ databases">
        <authorList>
            <person name="Ichikawa N."/>
            <person name="Kimura A."/>
            <person name="Kitahashi Y."/>
            <person name="Uohara A."/>
        </authorList>
    </citation>
    <scope>NUCLEOTIDE SEQUENCE [LARGE SCALE GENOMIC DNA]</scope>
    <source>
        <strain evidence="3 4">NBRC 108638</strain>
    </source>
</reference>
<reference evidence="3 4" key="1">
    <citation type="submission" date="2020-03" db="EMBL/GenBank/DDBJ databases">
        <title>Whole genome shotgun sequence of Phytohabitans rumicis NBRC 108638.</title>
        <authorList>
            <person name="Komaki H."/>
            <person name="Tamura T."/>
        </authorList>
    </citation>
    <scope>NUCLEOTIDE SEQUENCE [LARGE SCALE GENOMIC DNA]</scope>
    <source>
        <strain evidence="3 4">NBRC 108638</strain>
    </source>
</reference>
<dbReference type="AlphaFoldDB" id="A0A6V8LAI1"/>
<comment type="caution">
    <text evidence="3">The sequence shown here is derived from an EMBL/GenBank/DDBJ whole genome shotgun (WGS) entry which is preliminary data.</text>
</comment>
<evidence type="ECO:0000313" key="4">
    <source>
        <dbReference type="Proteomes" id="UP000482960"/>
    </source>
</evidence>
<feature type="compositionally biased region" description="Low complexity" evidence="1">
    <location>
        <begin position="500"/>
        <end position="509"/>
    </location>
</feature>
<feature type="compositionally biased region" description="Basic and acidic residues" evidence="1">
    <location>
        <begin position="482"/>
        <end position="492"/>
    </location>
</feature>
<accession>A0A6V8LAI1</accession>
<feature type="transmembrane region" description="Helical" evidence="2">
    <location>
        <begin position="60"/>
        <end position="81"/>
    </location>
</feature>
<feature type="compositionally biased region" description="Low complexity" evidence="1">
    <location>
        <begin position="455"/>
        <end position="466"/>
    </location>
</feature>
<organism evidence="3 4">
    <name type="scientific">Phytohabitans rumicis</name>
    <dbReference type="NCBI Taxonomy" id="1076125"/>
    <lineage>
        <taxon>Bacteria</taxon>
        <taxon>Bacillati</taxon>
        <taxon>Actinomycetota</taxon>
        <taxon>Actinomycetes</taxon>
        <taxon>Micromonosporales</taxon>
        <taxon>Micromonosporaceae</taxon>
    </lineage>
</organism>
<evidence type="ECO:0000256" key="2">
    <source>
        <dbReference type="SAM" id="Phobius"/>
    </source>
</evidence>
<feature type="transmembrane region" description="Helical" evidence="2">
    <location>
        <begin position="174"/>
        <end position="194"/>
    </location>
</feature>
<evidence type="ECO:0000256" key="1">
    <source>
        <dbReference type="SAM" id="MobiDB-lite"/>
    </source>
</evidence>
<feature type="compositionally biased region" description="Pro residues" evidence="1">
    <location>
        <begin position="510"/>
        <end position="521"/>
    </location>
</feature>
<proteinExistence type="predicted"/>
<feature type="transmembrane region" description="Helical" evidence="2">
    <location>
        <begin position="20"/>
        <end position="48"/>
    </location>
</feature>
<evidence type="ECO:0000313" key="3">
    <source>
        <dbReference type="EMBL" id="GFJ93354.1"/>
    </source>
</evidence>
<feature type="transmembrane region" description="Helical" evidence="2">
    <location>
        <begin position="206"/>
        <end position="232"/>
    </location>
</feature>
<dbReference type="EMBL" id="BLPG01000001">
    <property type="protein sequence ID" value="GFJ93354.1"/>
    <property type="molecule type" value="Genomic_DNA"/>
</dbReference>
<feature type="transmembrane region" description="Helical" evidence="2">
    <location>
        <begin position="147"/>
        <end position="168"/>
    </location>
</feature>
<dbReference type="Proteomes" id="UP000482960">
    <property type="component" value="Unassembled WGS sequence"/>
</dbReference>
<keyword evidence="2" id="KW-0812">Transmembrane</keyword>
<gene>
    <name evidence="3" type="ORF">Prum_069960</name>
</gene>
<protein>
    <submittedName>
        <fullName evidence="3">Uncharacterized protein</fullName>
    </submittedName>
</protein>
<keyword evidence="2" id="KW-1133">Transmembrane helix</keyword>
<keyword evidence="4" id="KW-1185">Reference proteome</keyword>
<dbReference type="RefSeq" id="WP_173080001.1">
    <property type="nucleotide sequence ID" value="NZ_BAABJB010000065.1"/>
</dbReference>